<dbReference type="PANTHER" id="PTHR45650:SF79">
    <property type="entry name" value="GDSL ESTERASE_LIPASE 7"/>
    <property type="match status" value="1"/>
</dbReference>
<sequence>MERRRVTFAATFLCLLLLLLPELNVVANAQDGAATEPVTPALFIFGDSLIDDGNNNYLVTAAKANYFPYGIDSGGPTGRFSNGLTVVDYGAQYLGLPIIPPYFSLTSFGKHILRGINYASAAAGILDETGRHYGQRTSLNGQISQFQETVALKLPLLFQNQDELTQYLAKSVFLIDIGGNDYLNNYLQPERYDSSRIYDGEGFADLLMNTLTSQITRLYNIGARKMVLVGTGPLGCIPSFLSKSSDNSCVQSVNNLIIPFNSRLTQITNTLNQSLPGSFFVYQNTYDFFYDVIKTPSKYGFTVSTKACCGNGRAGGELTCLPLQQPCADRNQYVFWDSFHPTQAVNAIIARRGYSQYATDCIPISIYQLAQL</sequence>
<evidence type="ECO:0000256" key="1">
    <source>
        <dbReference type="ARBA" id="ARBA00004613"/>
    </source>
</evidence>
<dbReference type="PANTHER" id="PTHR45650">
    <property type="entry name" value="GDSL-LIKE LIPASE/ACYLHYDROLASE-RELATED"/>
    <property type="match status" value="1"/>
</dbReference>
<reference evidence="9" key="1">
    <citation type="journal article" date="2021" name="Nat. Commun.">
        <title>Genomic analyses provide insights into spinach domestication and the genetic basis of agronomic traits.</title>
        <authorList>
            <person name="Cai X."/>
            <person name="Sun X."/>
            <person name="Xu C."/>
            <person name="Sun H."/>
            <person name="Wang X."/>
            <person name="Ge C."/>
            <person name="Zhang Z."/>
            <person name="Wang Q."/>
            <person name="Fei Z."/>
            <person name="Jiao C."/>
            <person name="Wang Q."/>
        </authorList>
    </citation>
    <scope>NUCLEOTIDE SEQUENCE [LARGE SCALE GENOMIC DNA]</scope>
    <source>
        <strain evidence="9">cv. Varoflay</strain>
    </source>
</reference>
<keyword evidence="3" id="KW-0964">Secreted</keyword>
<feature type="signal peptide" evidence="8">
    <location>
        <begin position="1"/>
        <end position="29"/>
    </location>
</feature>
<dbReference type="Proteomes" id="UP000813463">
    <property type="component" value="Chromosome 1"/>
</dbReference>
<evidence type="ECO:0000256" key="2">
    <source>
        <dbReference type="ARBA" id="ARBA00008668"/>
    </source>
</evidence>
<accession>A0A9R0JIT8</accession>
<dbReference type="AlphaFoldDB" id="A0A9R0JIT8"/>
<keyword evidence="4 8" id="KW-0732">Signal</keyword>
<evidence type="ECO:0000313" key="10">
    <source>
        <dbReference type="RefSeq" id="XP_021867395.1"/>
    </source>
</evidence>
<name>A0A9R0JIT8_SPIOL</name>
<dbReference type="InterPro" id="IPR051238">
    <property type="entry name" value="GDSL_esterase/lipase"/>
</dbReference>
<comment type="subcellular location">
    <subcellularLocation>
        <location evidence="1">Secreted</location>
    </subcellularLocation>
</comment>
<evidence type="ECO:0000256" key="8">
    <source>
        <dbReference type="SAM" id="SignalP"/>
    </source>
</evidence>
<dbReference type="InterPro" id="IPR035669">
    <property type="entry name" value="SGNH_plant_lipase-like"/>
</dbReference>
<proteinExistence type="inferred from homology"/>
<keyword evidence="6" id="KW-0442">Lipid degradation</keyword>
<evidence type="ECO:0000256" key="3">
    <source>
        <dbReference type="ARBA" id="ARBA00022525"/>
    </source>
</evidence>
<dbReference type="CDD" id="cd01837">
    <property type="entry name" value="SGNH_plant_lipase_like"/>
    <property type="match status" value="1"/>
</dbReference>
<dbReference type="GO" id="GO:0016788">
    <property type="term" value="F:hydrolase activity, acting on ester bonds"/>
    <property type="evidence" value="ECO:0007669"/>
    <property type="project" value="InterPro"/>
</dbReference>
<evidence type="ECO:0000256" key="4">
    <source>
        <dbReference type="ARBA" id="ARBA00022729"/>
    </source>
</evidence>
<dbReference type="Pfam" id="PF00657">
    <property type="entry name" value="Lipase_GDSL"/>
    <property type="match status" value="1"/>
</dbReference>
<evidence type="ECO:0000256" key="6">
    <source>
        <dbReference type="ARBA" id="ARBA00022963"/>
    </source>
</evidence>
<protein>
    <submittedName>
        <fullName evidence="10">GDSL esterase/lipase 7</fullName>
    </submittedName>
</protein>
<keyword evidence="5" id="KW-0378">Hydrolase</keyword>
<reference evidence="10" key="2">
    <citation type="submission" date="2025-08" db="UniProtKB">
        <authorList>
            <consortium name="RefSeq"/>
        </authorList>
    </citation>
    <scope>IDENTIFICATION</scope>
    <source>
        <tissue evidence="10">Leaf</tissue>
    </source>
</reference>
<evidence type="ECO:0000256" key="5">
    <source>
        <dbReference type="ARBA" id="ARBA00022801"/>
    </source>
</evidence>
<dbReference type="KEGG" id="soe:110806067"/>
<dbReference type="GO" id="GO:0016042">
    <property type="term" value="P:lipid catabolic process"/>
    <property type="evidence" value="ECO:0007669"/>
    <property type="project" value="UniProtKB-KW"/>
</dbReference>
<gene>
    <name evidence="10" type="primary">LOC110806067</name>
</gene>
<keyword evidence="7" id="KW-0443">Lipid metabolism</keyword>
<evidence type="ECO:0000256" key="7">
    <source>
        <dbReference type="ARBA" id="ARBA00023098"/>
    </source>
</evidence>
<dbReference type="RefSeq" id="XP_021867395.1">
    <property type="nucleotide sequence ID" value="XM_022011703.2"/>
</dbReference>
<dbReference type="GO" id="GO:0005576">
    <property type="term" value="C:extracellular region"/>
    <property type="evidence" value="ECO:0007669"/>
    <property type="project" value="UniProtKB-SubCell"/>
</dbReference>
<feature type="chain" id="PRO_5040239600" evidence="8">
    <location>
        <begin position="30"/>
        <end position="372"/>
    </location>
</feature>
<dbReference type="Gene3D" id="3.40.50.1110">
    <property type="entry name" value="SGNH hydrolase"/>
    <property type="match status" value="1"/>
</dbReference>
<dbReference type="InterPro" id="IPR036514">
    <property type="entry name" value="SGNH_hydro_sf"/>
</dbReference>
<dbReference type="SUPFAM" id="SSF52266">
    <property type="entry name" value="SGNH hydrolase"/>
    <property type="match status" value="1"/>
</dbReference>
<dbReference type="GeneID" id="110806067"/>
<organism evidence="9 10">
    <name type="scientific">Spinacia oleracea</name>
    <name type="common">Spinach</name>
    <dbReference type="NCBI Taxonomy" id="3562"/>
    <lineage>
        <taxon>Eukaryota</taxon>
        <taxon>Viridiplantae</taxon>
        <taxon>Streptophyta</taxon>
        <taxon>Embryophyta</taxon>
        <taxon>Tracheophyta</taxon>
        <taxon>Spermatophyta</taxon>
        <taxon>Magnoliopsida</taxon>
        <taxon>eudicotyledons</taxon>
        <taxon>Gunneridae</taxon>
        <taxon>Pentapetalae</taxon>
        <taxon>Caryophyllales</taxon>
        <taxon>Chenopodiaceae</taxon>
        <taxon>Chenopodioideae</taxon>
        <taxon>Anserineae</taxon>
        <taxon>Spinacia</taxon>
    </lineage>
</organism>
<comment type="similarity">
    <text evidence="2">Belongs to the 'GDSL' lipolytic enzyme family.</text>
</comment>
<dbReference type="InterPro" id="IPR001087">
    <property type="entry name" value="GDSL"/>
</dbReference>
<evidence type="ECO:0000313" key="9">
    <source>
        <dbReference type="Proteomes" id="UP000813463"/>
    </source>
</evidence>
<keyword evidence="9" id="KW-1185">Reference proteome</keyword>
<dbReference type="OrthoDB" id="1600564at2759"/>